<dbReference type="PANTHER" id="PTHR43872:SF1">
    <property type="entry name" value="MONOOXYGENASE, PUTATIVE (AFU_ORTHOLOGUE AFUA_8G02570)-RELATED"/>
    <property type="match status" value="1"/>
</dbReference>
<keyword evidence="5" id="KW-0521">NADP</keyword>
<organism evidence="8 9">
    <name type="scientific">Bradymonas sediminis</name>
    <dbReference type="NCBI Taxonomy" id="1548548"/>
    <lineage>
        <taxon>Bacteria</taxon>
        <taxon>Deltaproteobacteria</taxon>
        <taxon>Bradymonadales</taxon>
        <taxon>Bradymonadaceae</taxon>
        <taxon>Bradymonas</taxon>
    </lineage>
</organism>
<evidence type="ECO:0000256" key="7">
    <source>
        <dbReference type="ARBA" id="ARBA00023033"/>
    </source>
</evidence>
<dbReference type="GO" id="GO:0050661">
    <property type="term" value="F:NADP binding"/>
    <property type="evidence" value="ECO:0007669"/>
    <property type="project" value="InterPro"/>
</dbReference>
<dbReference type="OrthoDB" id="312624at2"/>
<dbReference type="InterPro" id="IPR036188">
    <property type="entry name" value="FAD/NAD-bd_sf"/>
</dbReference>
<evidence type="ECO:0000256" key="4">
    <source>
        <dbReference type="ARBA" id="ARBA00022827"/>
    </source>
</evidence>
<proteinExistence type="inferred from homology"/>
<dbReference type="SUPFAM" id="SSF51905">
    <property type="entry name" value="FAD/NAD(P)-binding domain"/>
    <property type="match status" value="1"/>
</dbReference>
<evidence type="ECO:0000313" key="9">
    <source>
        <dbReference type="Proteomes" id="UP000249799"/>
    </source>
</evidence>
<keyword evidence="9" id="KW-1185">Reference proteome</keyword>
<keyword evidence="3" id="KW-0285">Flavoprotein</keyword>
<keyword evidence="7 8" id="KW-0503">Monooxygenase</keyword>
<dbReference type="GO" id="GO:0004499">
    <property type="term" value="F:N,N-dimethylaniline monooxygenase activity"/>
    <property type="evidence" value="ECO:0007669"/>
    <property type="project" value="InterPro"/>
</dbReference>
<reference evidence="8 9" key="1">
    <citation type="submission" date="2018-06" db="EMBL/GenBank/DDBJ databases">
        <title>Lujinxingia sediminis gen. nov. sp. nov., a new facultative anaerobic member of the class Deltaproteobacteria, and proposal of Lujinxingaceae fam. nov.</title>
        <authorList>
            <person name="Guo L.-Y."/>
            <person name="Li C.-M."/>
            <person name="Wang S."/>
            <person name="Du Z.-J."/>
        </authorList>
    </citation>
    <scope>NUCLEOTIDE SEQUENCE [LARGE SCALE GENOMIC DNA]</scope>
    <source>
        <strain evidence="8 9">FA350</strain>
    </source>
</reference>
<accession>A0A2Z4FI41</accession>
<evidence type="ECO:0000256" key="6">
    <source>
        <dbReference type="ARBA" id="ARBA00023002"/>
    </source>
</evidence>
<keyword evidence="4" id="KW-0274">FAD</keyword>
<gene>
    <name evidence="8" type="ORF">DN745_04100</name>
</gene>
<dbReference type="FunFam" id="3.50.50.60:FF:000228">
    <property type="entry name" value="FAD-containing monooxygenase EthA"/>
    <property type="match status" value="1"/>
</dbReference>
<evidence type="ECO:0000256" key="5">
    <source>
        <dbReference type="ARBA" id="ARBA00022857"/>
    </source>
</evidence>
<evidence type="ECO:0000256" key="1">
    <source>
        <dbReference type="ARBA" id="ARBA00001974"/>
    </source>
</evidence>
<comment type="cofactor">
    <cofactor evidence="1">
        <name>FAD</name>
        <dbReference type="ChEBI" id="CHEBI:57692"/>
    </cofactor>
</comment>
<dbReference type="Gene3D" id="3.50.50.60">
    <property type="entry name" value="FAD/NAD(P)-binding domain"/>
    <property type="match status" value="2"/>
</dbReference>
<dbReference type="InterPro" id="IPR020946">
    <property type="entry name" value="Flavin_mOase-like"/>
</dbReference>
<dbReference type="InterPro" id="IPR051820">
    <property type="entry name" value="FAD-binding_MO"/>
</dbReference>
<dbReference type="Pfam" id="PF00743">
    <property type="entry name" value="FMO-like"/>
    <property type="match status" value="1"/>
</dbReference>
<name>A0A2Z4FI41_9DELT</name>
<sequence>MTTPHVDILIIGAGLSGICAGHYVQTECPDMSFAILEGRAALGGTWDLFRYPGIRSDSDMHTLGFSFRPWPNPQALADGPSILRYLNDTVEACGLTSKIHYNRRVETVRWSSEDARWTVISRCADTGEESARTCNFVWFCTGYYRYERGYMPDFKGVEQFDGELIHPQRWPEDIDFDGKRVVVIGSGATAVTLLPAMAERAAHITMLQRSPSYVMSVPNRDVFSQWATRLLGDARGADMTRWKNILRMMLFYQYAKRLPKSARRFILEPVRKAVGDILDVDTHFNPAYDPWDQRVCFVPDGDFFEALRRGDASVVTDHIERFTPTGIALRSGEHLDADIVISATGLEVQVAGGARIEVDGQTVDPGQRTMYKGAMLSGVPNAVISLGYTNASWTLKCELISQWTCRLLKHMEEHHHRVCTPRLPPNEDIPQPLIDLKSGYIQRAMGKLPTQGKRLPWRLYQNYFLDRALFRYARVSDGALVFE</sequence>
<dbReference type="PANTHER" id="PTHR43872">
    <property type="entry name" value="MONOOXYGENASE, PUTATIVE (AFU_ORTHOLOGUE AFUA_8G02570)-RELATED"/>
    <property type="match status" value="1"/>
</dbReference>
<dbReference type="Pfam" id="PF13450">
    <property type="entry name" value="NAD_binding_8"/>
    <property type="match status" value="1"/>
</dbReference>
<keyword evidence="6" id="KW-0560">Oxidoreductase</keyword>
<evidence type="ECO:0000256" key="2">
    <source>
        <dbReference type="ARBA" id="ARBA00010139"/>
    </source>
</evidence>
<comment type="similarity">
    <text evidence="2">Belongs to the FAD-binding monooxygenase family.</text>
</comment>
<evidence type="ECO:0000313" key="8">
    <source>
        <dbReference type="EMBL" id="AWV88560.1"/>
    </source>
</evidence>
<evidence type="ECO:0000256" key="3">
    <source>
        <dbReference type="ARBA" id="ARBA00022630"/>
    </source>
</evidence>
<dbReference type="EMBL" id="CP030032">
    <property type="protein sequence ID" value="AWV88560.1"/>
    <property type="molecule type" value="Genomic_DNA"/>
</dbReference>
<dbReference type="AlphaFoldDB" id="A0A2Z4FI41"/>
<protein>
    <submittedName>
        <fullName evidence="8">FAD-containing monooxygenase EthA</fullName>
    </submittedName>
</protein>
<dbReference type="RefSeq" id="WP_111332419.1">
    <property type="nucleotide sequence ID" value="NZ_CP030032.1"/>
</dbReference>
<dbReference type="Proteomes" id="UP000249799">
    <property type="component" value="Chromosome"/>
</dbReference>
<dbReference type="KEGG" id="bsed:DN745_04100"/>
<dbReference type="GO" id="GO:0050660">
    <property type="term" value="F:flavin adenine dinucleotide binding"/>
    <property type="evidence" value="ECO:0007669"/>
    <property type="project" value="InterPro"/>
</dbReference>